<keyword evidence="2" id="KW-1185">Reference proteome</keyword>
<reference evidence="1 2" key="1">
    <citation type="submission" date="2018-07" db="EMBL/GenBank/DDBJ databases">
        <title>Genomic Encyclopedia of Type Strains, Phase IV (KMG-IV): sequencing the most valuable type-strain genomes for metagenomic binning, comparative biology and taxonomic classification.</title>
        <authorList>
            <person name="Goeker M."/>
        </authorList>
    </citation>
    <scope>NUCLEOTIDE SEQUENCE [LARGE SCALE GENOMIC DNA]</scope>
    <source>
        <strain evidence="1 2">DSM 26725</strain>
    </source>
</reference>
<proteinExistence type="predicted"/>
<dbReference type="AlphaFoldDB" id="A0A3D9FF87"/>
<gene>
    <name evidence="1" type="ORF">DFR46_1472</name>
</gene>
<dbReference type="EMBL" id="QRDP01000004">
    <property type="protein sequence ID" value="RED16449.1"/>
    <property type="molecule type" value="Genomic_DNA"/>
</dbReference>
<accession>A0A3D9FF87</accession>
<evidence type="ECO:0000313" key="2">
    <source>
        <dbReference type="Proteomes" id="UP000256310"/>
    </source>
</evidence>
<name>A0A3D9FF87_9SPHN</name>
<comment type="caution">
    <text evidence="1">The sequence shown here is derived from an EMBL/GenBank/DDBJ whole genome shotgun (WGS) entry which is preliminary data.</text>
</comment>
<dbReference type="RefSeq" id="WP_116235852.1">
    <property type="nucleotide sequence ID" value="NZ_QRDP01000004.1"/>
</dbReference>
<organism evidence="1 2">
    <name type="scientific">Parasphingopyxis lamellibrachiae</name>
    <dbReference type="NCBI Taxonomy" id="680125"/>
    <lineage>
        <taxon>Bacteria</taxon>
        <taxon>Pseudomonadati</taxon>
        <taxon>Pseudomonadota</taxon>
        <taxon>Alphaproteobacteria</taxon>
        <taxon>Sphingomonadales</taxon>
        <taxon>Sphingomonadaceae</taxon>
        <taxon>Parasphingopyxis</taxon>
    </lineage>
</organism>
<sequence>MKVKYRVIHQSKSIWQALARGRSWTEWYLAQRKGFWGWKTLGTYQTVEEAEQACAEHAKGELLNCGSRIVSEFAERE</sequence>
<evidence type="ECO:0000313" key="1">
    <source>
        <dbReference type="EMBL" id="RED16449.1"/>
    </source>
</evidence>
<protein>
    <submittedName>
        <fullName evidence="1">Uncharacterized protein</fullName>
    </submittedName>
</protein>
<dbReference type="OrthoDB" id="7569897at2"/>
<dbReference type="Proteomes" id="UP000256310">
    <property type="component" value="Unassembled WGS sequence"/>
</dbReference>